<evidence type="ECO:0008006" key="4">
    <source>
        <dbReference type="Google" id="ProtNLM"/>
    </source>
</evidence>
<gene>
    <name evidence="2" type="ORF">DM02DRAFT_728012</name>
</gene>
<reference evidence="2 3" key="1">
    <citation type="journal article" date="2018" name="Sci. Rep.">
        <title>Comparative genomics provides insights into the lifestyle and reveals functional heterogeneity of dark septate endophytic fungi.</title>
        <authorList>
            <person name="Knapp D.G."/>
            <person name="Nemeth J.B."/>
            <person name="Barry K."/>
            <person name="Hainaut M."/>
            <person name="Henrissat B."/>
            <person name="Johnson J."/>
            <person name="Kuo A."/>
            <person name="Lim J.H.P."/>
            <person name="Lipzen A."/>
            <person name="Nolan M."/>
            <person name="Ohm R.A."/>
            <person name="Tamas L."/>
            <person name="Grigoriev I.V."/>
            <person name="Spatafora J.W."/>
            <person name="Nagy L.G."/>
            <person name="Kovacs G.M."/>
        </authorList>
    </citation>
    <scope>NUCLEOTIDE SEQUENCE [LARGE SCALE GENOMIC DNA]</scope>
    <source>
        <strain evidence="2 3">DSE2036</strain>
    </source>
</reference>
<sequence length="306" mass="34251">MTLLWLSSRQRIIQISIHTQPRYNRTANGPTDEEGPPHKEDASSSERDGSFNFLGLPSELRDAIYDYALSSPDSYCRAESVQNKYIMRRRGRPVSSTTATPSLFAVSRQISHEAFNWLYRSTTFLVNLDKDFNIMDTCSSKNCVPPENHCAMPLGWDVTRIVNLELHVDLETLLTTENAEYAGLGLDFSSLARMAALSRLRVVVLGWLDKSLQKALNEGFSFEGILATRLSEVGEKKLAALLVELLEKVPNCADRKVDVVFGHTDEASLKIPELLNDKQGVVQSEGRVVNKLSYFTIAAAWTGFRC</sequence>
<proteinExistence type="predicted"/>
<name>A0A2V1DTN3_9PLEO</name>
<dbReference type="Proteomes" id="UP000244855">
    <property type="component" value="Unassembled WGS sequence"/>
</dbReference>
<protein>
    <recommendedName>
        <fullName evidence="4">F-box domain-containing protein</fullName>
    </recommendedName>
</protein>
<evidence type="ECO:0000313" key="3">
    <source>
        <dbReference type="Proteomes" id="UP000244855"/>
    </source>
</evidence>
<keyword evidence="3" id="KW-1185">Reference proteome</keyword>
<organism evidence="2 3">
    <name type="scientific">Periconia macrospinosa</name>
    <dbReference type="NCBI Taxonomy" id="97972"/>
    <lineage>
        <taxon>Eukaryota</taxon>
        <taxon>Fungi</taxon>
        <taxon>Dikarya</taxon>
        <taxon>Ascomycota</taxon>
        <taxon>Pezizomycotina</taxon>
        <taxon>Dothideomycetes</taxon>
        <taxon>Pleosporomycetidae</taxon>
        <taxon>Pleosporales</taxon>
        <taxon>Massarineae</taxon>
        <taxon>Periconiaceae</taxon>
        <taxon>Periconia</taxon>
    </lineage>
</organism>
<dbReference type="AlphaFoldDB" id="A0A2V1DTN3"/>
<dbReference type="OrthoDB" id="5314997at2759"/>
<feature type="region of interest" description="Disordered" evidence="1">
    <location>
        <begin position="21"/>
        <end position="48"/>
    </location>
</feature>
<accession>A0A2V1DTN3</accession>
<dbReference type="PANTHER" id="PTHR42085:SF2">
    <property type="entry name" value="F-BOX DOMAIN-CONTAINING PROTEIN"/>
    <property type="match status" value="1"/>
</dbReference>
<dbReference type="InterPro" id="IPR038883">
    <property type="entry name" value="AN11006-like"/>
</dbReference>
<feature type="compositionally biased region" description="Basic and acidic residues" evidence="1">
    <location>
        <begin position="35"/>
        <end position="48"/>
    </location>
</feature>
<dbReference type="PANTHER" id="PTHR42085">
    <property type="entry name" value="F-BOX DOMAIN-CONTAINING PROTEIN"/>
    <property type="match status" value="1"/>
</dbReference>
<evidence type="ECO:0000313" key="2">
    <source>
        <dbReference type="EMBL" id="PVI01272.1"/>
    </source>
</evidence>
<dbReference type="EMBL" id="KZ805360">
    <property type="protein sequence ID" value="PVI01272.1"/>
    <property type="molecule type" value="Genomic_DNA"/>
</dbReference>
<evidence type="ECO:0000256" key="1">
    <source>
        <dbReference type="SAM" id="MobiDB-lite"/>
    </source>
</evidence>